<accession>A0A4U5V5S3</accession>
<name>A0A4U5V5S3_COLLU</name>
<evidence type="ECO:0000256" key="9">
    <source>
        <dbReference type="ARBA" id="ARBA00023277"/>
    </source>
</evidence>
<comment type="cofactor">
    <cofactor evidence="1 11">
        <name>pyridoxal 5'-phosphate</name>
        <dbReference type="ChEBI" id="CHEBI:597326"/>
    </cofactor>
</comment>
<dbReference type="PROSITE" id="PS00102">
    <property type="entry name" value="PHOSPHORYLASE"/>
    <property type="match status" value="1"/>
</dbReference>
<evidence type="ECO:0000256" key="5">
    <source>
        <dbReference type="ARBA" id="ARBA00022600"/>
    </source>
</evidence>
<reference evidence="12 13" key="1">
    <citation type="submission" date="2019-01" db="EMBL/GenBank/DDBJ databases">
        <title>Genome Assembly of Collichthys lucidus.</title>
        <authorList>
            <person name="Cai M."/>
            <person name="Xiao S."/>
        </authorList>
    </citation>
    <scope>NUCLEOTIDE SEQUENCE [LARGE SCALE GENOMIC DNA]</scope>
    <source>
        <strain evidence="12">JT15FE1705JMU</strain>
        <tissue evidence="12">Muscle</tissue>
    </source>
</reference>
<dbReference type="GO" id="GO:0005737">
    <property type="term" value="C:cytoplasm"/>
    <property type="evidence" value="ECO:0007669"/>
    <property type="project" value="TreeGrafter"/>
</dbReference>
<keyword evidence="3" id="KW-0021">Allosteric enzyme</keyword>
<keyword evidence="6 11" id="KW-0328">Glycosyltransferase</keyword>
<comment type="similarity">
    <text evidence="2 11">Belongs to the glycogen phosphorylase family.</text>
</comment>
<sequence length="806" mass="92901">MSKPLSDHDRRKQISVRGLAGIENVAELKLNFNRHLHFTLVKDRNVATRRDYYFALANTVRDHLIGRWIRTQQHYYEKDPKRVYYISLEFYMGRALQNTMVNLALENACDEATYQLGLDMEELEDMEEDAGLGNGGLGRLAACFLDSMASLGLAAYGYGIRYEFGIFNQKIVNGWQEADDWLRFGNPWEKARPEYMRPVHFYGRTEHHPDGVKWVDTQVVLALPYDTPIPGYRNNVVNTMRLWSAKAPCEFNLKDFNVGGYIQAVLDRNLAENISRVLYPNDNFFEGKELRLKQEYFVVSATLQDIIRRFKVSKFGSREIARTDFSKLPDKVAIQLNDTHPAMAIPELMRVLVDEEKLDWEKAWDICVRTCAYTNHTVLPEALERWPVDLFAHLLPRHLEIVYEINRRHLERVAAKYPGDNDRLRRMSLIEEGSQKRINMAHLCIVGSHAVNGVAQIHSDILKATVFKDFYEMEPHKFQNKTNGITPRRWLVMCNPGLAEVIAEENKLKFAVHLEEHYKVKINPNSMFDIQVKRIHEYKRQLLNCLHIITYYNRIKKEPNKQWTPRTVMIGGKAAPGYHTAKMIIRLITAIGEVVNNDPVVGDRLKVIFLENYRVTLAERAIPAADLSEQISTAGTEASGTGNMKFMLNGALTIGTMDGANVEMAEEAGDGNLFIFGMRVDDVDALDIKGYRAEEYYNRLPELKQAIDQISGGFFSPKQPDLFKEIVNMLMHHDRFKVFADYEDYIKCQEEVNALYKNPKEWTKKVIYNIAGCGKFSSDRTIAQYAREIWGMEPTLEKLPAPDDKQ</sequence>
<evidence type="ECO:0000313" key="13">
    <source>
        <dbReference type="Proteomes" id="UP000298787"/>
    </source>
</evidence>
<dbReference type="Pfam" id="PF00343">
    <property type="entry name" value="Phosphorylase"/>
    <property type="match status" value="1"/>
</dbReference>
<dbReference type="InterPro" id="IPR035090">
    <property type="entry name" value="Pyridoxal_P_attach_site"/>
</dbReference>
<evidence type="ECO:0000256" key="6">
    <source>
        <dbReference type="ARBA" id="ARBA00022676"/>
    </source>
</evidence>
<evidence type="ECO:0000256" key="11">
    <source>
        <dbReference type="RuleBase" id="RU000587"/>
    </source>
</evidence>
<dbReference type="InterPro" id="IPR000811">
    <property type="entry name" value="Glyco_trans_35"/>
</dbReference>
<dbReference type="EC" id="2.4.1.1" evidence="11"/>
<dbReference type="PANTHER" id="PTHR11468">
    <property type="entry name" value="GLYCOGEN PHOSPHORYLASE"/>
    <property type="match status" value="1"/>
</dbReference>
<dbReference type="GO" id="GO:0005980">
    <property type="term" value="P:glycogen catabolic process"/>
    <property type="evidence" value="ECO:0007669"/>
    <property type="project" value="TreeGrafter"/>
</dbReference>
<evidence type="ECO:0000256" key="4">
    <source>
        <dbReference type="ARBA" id="ARBA00022553"/>
    </source>
</evidence>
<dbReference type="STRING" id="240159.A0A4U5V5S3"/>
<keyword evidence="4" id="KW-0597">Phosphoprotein</keyword>
<evidence type="ECO:0000313" key="12">
    <source>
        <dbReference type="EMBL" id="TKS83009.1"/>
    </source>
</evidence>
<evidence type="ECO:0000256" key="1">
    <source>
        <dbReference type="ARBA" id="ARBA00001933"/>
    </source>
</evidence>
<dbReference type="GO" id="GO:0030170">
    <property type="term" value="F:pyridoxal phosphate binding"/>
    <property type="evidence" value="ECO:0007669"/>
    <property type="project" value="InterPro"/>
</dbReference>
<dbReference type="SUPFAM" id="SSF53756">
    <property type="entry name" value="UDP-Glycosyltransferase/glycogen phosphorylase"/>
    <property type="match status" value="1"/>
</dbReference>
<keyword evidence="13" id="KW-1185">Reference proteome</keyword>
<dbReference type="InterPro" id="IPR011833">
    <property type="entry name" value="Glycg_phsphrylas"/>
</dbReference>
<comment type="function">
    <text evidence="11">Allosteric enzyme that catalyzes the rate-limiting step in glycogen catabolism, the phosphorolytic cleavage of glycogen to produce glucose-1-phosphate, and plays a central role in maintaining cellular and organismal glucose homeostasis.</text>
</comment>
<dbReference type="PANTHER" id="PTHR11468:SF11">
    <property type="entry name" value="ALPHA-1,4 GLUCAN PHOSPHORYLASE"/>
    <property type="match status" value="1"/>
</dbReference>
<dbReference type="FunFam" id="3.40.50.2000:FF:000005">
    <property type="entry name" value="Alpha-1,4 glucan phosphorylase"/>
    <property type="match status" value="1"/>
</dbReference>
<feature type="modified residue" description="N6-(pyridoxal phosphate)lysine" evidence="10">
    <location>
        <position position="645"/>
    </location>
</feature>
<dbReference type="Gene3D" id="3.40.50.2000">
    <property type="entry name" value="Glycogen Phosphorylase B"/>
    <property type="match status" value="2"/>
</dbReference>
<keyword evidence="5" id="KW-0321">Glycogen metabolism</keyword>
<dbReference type="CDD" id="cd04300">
    <property type="entry name" value="GT35_Glycogen_Phosphorylase"/>
    <property type="match status" value="1"/>
</dbReference>
<dbReference type="GO" id="GO:0008184">
    <property type="term" value="F:glycogen phosphorylase activity"/>
    <property type="evidence" value="ECO:0007669"/>
    <property type="project" value="InterPro"/>
</dbReference>
<keyword evidence="7 11" id="KW-0808">Transferase</keyword>
<dbReference type="FunFam" id="3.40.50.2000:FF:000197">
    <property type="entry name" value="Alpha-1,4 glucan phosphorylase"/>
    <property type="match status" value="1"/>
</dbReference>
<evidence type="ECO:0000256" key="7">
    <source>
        <dbReference type="ARBA" id="ARBA00022679"/>
    </source>
</evidence>
<comment type="catalytic activity">
    <reaction evidence="11">
        <text>[(1-&gt;4)-alpha-D-glucosyl](n) + phosphate = [(1-&gt;4)-alpha-D-glucosyl](n-1) + alpha-D-glucose 1-phosphate</text>
        <dbReference type="Rhea" id="RHEA:41732"/>
        <dbReference type="Rhea" id="RHEA-COMP:9584"/>
        <dbReference type="Rhea" id="RHEA-COMP:9586"/>
        <dbReference type="ChEBI" id="CHEBI:15444"/>
        <dbReference type="ChEBI" id="CHEBI:43474"/>
        <dbReference type="ChEBI" id="CHEBI:58601"/>
        <dbReference type="EC" id="2.4.1.1"/>
    </reaction>
</comment>
<dbReference type="Proteomes" id="UP000298787">
    <property type="component" value="Chromosome 15"/>
</dbReference>
<gene>
    <name evidence="12" type="ORF">D9C73_017118</name>
</gene>
<dbReference type="EMBL" id="CM014092">
    <property type="protein sequence ID" value="TKS83009.1"/>
    <property type="molecule type" value="Genomic_DNA"/>
</dbReference>
<dbReference type="FunFam" id="3.40.50.2000:FF:000149">
    <property type="entry name" value="Glycogen phosphorylase, muscle form"/>
    <property type="match status" value="1"/>
</dbReference>
<dbReference type="PIRSF" id="PIRSF000460">
    <property type="entry name" value="Pprylas_GlgP"/>
    <property type="match status" value="1"/>
</dbReference>
<dbReference type="NCBIfam" id="TIGR02093">
    <property type="entry name" value="P_ylase"/>
    <property type="match status" value="1"/>
</dbReference>
<proteinExistence type="inferred from homology"/>
<evidence type="ECO:0000256" key="2">
    <source>
        <dbReference type="ARBA" id="ARBA00006047"/>
    </source>
</evidence>
<keyword evidence="8 10" id="KW-0663">Pyridoxal phosphate</keyword>
<dbReference type="AlphaFoldDB" id="A0A4U5V5S3"/>
<evidence type="ECO:0000256" key="10">
    <source>
        <dbReference type="PIRSR" id="PIRSR000460-1"/>
    </source>
</evidence>
<protein>
    <recommendedName>
        <fullName evidence="11">Alpha-1,4 glucan phosphorylase</fullName>
        <ecNumber evidence="11">2.4.1.1</ecNumber>
    </recommendedName>
</protein>
<evidence type="ECO:0000256" key="8">
    <source>
        <dbReference type="ARBA" id="ARBA00022898"/>
    </source>
</evidence>
<keyword evidence="9 11" id="KW-0119">Carbohydrate metabolism</keyword>
<organism evidence="12 13">
    <name type="scientific">Collichthys lucidus</name>
    <name type="common">Big head croaker</name>
    <name type="synonym">Sciaena lucida</name>
    <dbReference type="NCBI Taxonomy" id="240159"/>
    <lineage>
        <taxon>Eukaryota</taxon>
        <taxon>Metazoa</taxon>
        <taxon>Chordata</taxon>
        <taxon>Craniata</taxon>
        <taxon>Vertebrata</taxon>
        <taxon>Euteleostomi</taxon>
        <taxon>Actinopterygii</taxon>
        <taxon>Neopterygii</taxon>
        <taxon>Teleostei</taxon>
        <taxon>Neoteleostei</taxon>
        <taxon>Acanthomorphata</taxon>
        <taxon>Eupercaria</taxon>
        <taxon>Sciaenidae</taxon>
        <taxon>Collichthys</taxon>
    </lineage>
</organism>
<evidence type="ECO:0000256" key="3">
    <source>
        <dbReference type="ARBA" id="ARBA00022533"/>
    </source>
</evidence>